<organism evidence="1 2">
    <name type="scientific">Flavonifractor plautii</name>
    <name type="common">Fusobacterium plautii</name>
    <dbReference type="NCBI Taxonomy" id="292800"/>
    <lineage>
        <taxon>Bacteria</taxon>
        <taxon>Bacillati</taxon>
        <taxon>Bacillota</taxon>
        <taxon>Clostridia</taxon>
        <taxon>Eubacteriales</taxon>
        <taxon>Oscillospiraceae</taxon>
        <taxon>Flavonifractor</taxon>
    </lineage>
</organism>
<reference evidence="1 2" key="1">
    <citation type="submission" date="2015-09" db="EMBL/GenBank/DDBJ databases">
        <authorList>
            <consortium name="Pathogen Informatics"/>
        </authorList>
    </citation>
    <scope>NUCLEOTIDE SEQUENCE [LARGE SCALE GENOMIC DNA]</scope>
    <source>
        <strain evidence="1 2">2789STDY5608854</strain>
    </source>
</reference>
<name>A0A174EW52_FLAPL</name>
<accession>A0A174EW52</accession>
<dbReference type="AlphaFoldDB" id="A0A174EW52"/>
<evidence type="ECO:0000313" key="1">
    <source>
        <dbReference type="EMBL" id="CUO40215.1"/>
    </source>
</evidence>
<sequence length="112" mass="12515">MEQKLRRFHRKPAELLFCSFCRGKGQVHHCAPLLYHTVNLYSANGTVLSICGQPLPSEPLNQRNLSLYKGGFHFRPKIARASSGVASTLPNSAATRFTRPINCWLPWANAHG</sequence>
<protein>
    <submittedName>
        <fullName evidence="1">Uncharacterized protein</fullName>
    </submittedName>
</protein>
<gene>
    <name evidence="1" type="ORF">ERS852411_01477</name>
</gene>
<dbReference type="Proteomes" id="UP000095746">
    <property type="component" value="Unassembled WGS sequence"/>
</dbReference>
<evidence type="ECO:0000313" key="2">
    <source>
        <dbReference type="Proteomes" id="UP000095746"/>
    </source>
</evidence>
<dbReference type="EMBL" id="CYZT01000085">
    <property type="protein sequence ID" value="CUO40215.1"/>
    <property type="molecule type" value="Genomic_DNA"/>
</dbReference>
<proteinExistence type="predicted"/>